<sequence>MRYFFNLLISCLCLLCGYVTSAQNYPVYNNFFINPYLYNPAEAVTEYAYVYALHRQQWMSIEGAPQLSTITFNTMMNESRAGFGGKISSYKRGLLNTTDFSLSYAYAMPVGQKNWLMFGLSGGAISNSIDVDKITDPNDPALANYAANNMQPVSSFGMLYRSGSGLNVGFSLPQLFPSKFNSDASFNVTTVSPADNVFFTIYYKKTVESKIVSRTKGGLKRKVKTREAIAPLELYFNYKYSKFGTSQFEFLGKLNLSENFWLGASYRLPYGYTANAGIKINRFILGYSYEPNSQPEDAFSQGTHEVILGLRLGDAKKFKRAAPVLRSTLTRSPSEKHTARFQEGTEDPDNITKTGEVKKVYFVVINVFPDFNKADAFKRKLVGDKFNADIFYNPADRKYYVHVLETAKASEAHEEIRNLKTYTKLKTARLLVVTTDK</sequence>
<feature type="chain" id="PRO_5013160242" evidence="2">
    <location>
        <begin position="23"/>
        <end position="437"/>
    </location>
</feature>
<keyword evidence="4" id="KW-1185">Reference proteome</keyword>
<protein>
    <submittedName>
        <fullName evidence="3">Type IX secretion system membrane protein, PorP/SprF family</fullName>
    </submittedName>
</protein>
<evidence type="ECO:0000313" key="4">
    <source>
        <dbReference type="Proteomes" id="UP000190961"/>
    </source>
</evidence>
<dbReference type="NCBIfam" id="TIGR03519">
    <property type="entry name" value="T9SS_PorP_fam"/>
    <property type="match status" value="1"/>
</dbReference>
<feature type="signal peptide" evidence="2">
    <location>
        <begin position="1"/>
        <end position="22"/>
    </location>
</feature>
<reference evidence="3 4" key="1">
    <citation type="submission" date="2017-02" db="EMBL/GenBank/DDBJ databases">
        <authorList>
            <person name="Peterson S.W."/>
        </authorList>
    </citation>
    <scope>NUCLEOTIDE SEQUENCE [LARGE SCALE GENOMIC DNA]</scope>
    <source>
        <strain evidence="3 4">DSM 25262</strain>
    </source>
</reference>
<dbReference type="RefSeq" id="WP_079688773.1">
    <property type="nucleotide sequence ID" value="NZ_FUZU01000003.1"/>
</dbReference>
<dbReference type="Proteomes" id="UP000190961">
    <property type="component" value="Unassembled WGS sequence"/>
</dbReference>
<evidence type="ECO:0000256" key="2">
    <source>
        <dbReference type="SAM" id="SignalP"/>
    </source>
</evidence>
<dbReference type="AlphaFoldDB" id="A0A1T5M3A1"/>
<evidence type="ECO:0000313" key="3">
    <source>
        <dbReference type="EMBL" id="SKC82605.1"/>
    </source>
</evidence>
<dbReference type="OrthoDB" id="1114455at2"/>
<proteinExistence type="predicted"/>
<dbReference type="EMBL" id="FUZU01000003">
    <property type="protein sequence ID" value="SKC82605.1"/>
    <property type="molecule type" value="Genomic_DNA"/>
</dbReference>
<name>A0A1T5M3A1_9BACT</name>
<keyword evidence="2" id="KW-0732">Signal</keyword>
<gene>
    <name evidence="3" type="ORF">SAMN05660236_4229</name>
</gene>
<accession>A0A1T5M3A1</accession>
<dbReference type="Pfam" id="PF11751">
    <property type="entry name" value="PorP_SprF"/>
    <property type="match status" value="1"/>
</dbReference>
<organism evidence="3 4">
    <name type="scientific">Ohtaekwangia koreensis</name>
    <dbReference type="NCBI Taxonomy" id="688867"/>
    <lineage>
        <taxon>Bacteria</taxon>
        <taxon>Pseudomonadati</taxon>
        <taxon>Bacteroidota</taxon>
        <taxon>Cytophagia</taxon>
        <taxon>Cytophagales</taxon>
        <taxon>Fulvivirgaceae</taxon>
        <taxon>Ohtaekwangia</taxon>
    </lineage>
</organism>
<dbReference type="STRING" id="688867.SAMN05660236_4229"/>
<evidence type="ECO:0000256" key="1">
    <source>
        <dbReference type="SAM" id="MobiDB-lite"/>
    </source>
</evidence>
<feature type="region of interest" description="Disordered" evidence="1">
    <location>
        <begin position="331"/>
        <end position="350"/>
    </location>
</feature>
<dbReference type="InterPro" id="IPR019861">
    <property type="entry name" value="PorP/SprF_Bacteroidetes"/>
</dbReference>